<keyword evidence="5" id="KW-1185">Reference proteome</keyword>
<dbReference type="PANTHER" id="PTHR42877:SF4">
    <property type="entry name" value="FAD_NAD(P)-BINDING DOMAIN-CONTAINING PROTEIN-RELATED"/>
    <property type="match status" value="1"/>
</dbReference>
<keyword evidence="1" id="KW-0285">Flavoprotein</keyword>
<dbReference type="Gene3D" id="3.50.50.60">
    <property type="entry name" value="FAD/NAD(P)-binding domain"/>
    <property type="match status" value="2"/>
</dbReference>
<keyword evidence="3" id="KW-0560">Oxidoreductase</keyword>
<dbReference type="InterPro" id="IPR051209">
    <property type="entry name" value="FAD-bind_Monooxygenase_sf"/>
</dbReference>
<evidence type="ECO:0000313" key="5">
    <source>
        <dbReference type="Proteomes" id="UP001143307"/>
    </source>
</evidence>
<organism evidence="4 5">
    <name type="scientific">Candidatus Seongchinamella marina</name>
    <dbReference type="NCBI Taxonomy" id="2518990"/>
    <lineage>
        <taxon>Bacteria</taxon>
        <taxon>Pseudomonadati</taxon>
        <taxon>Pseudomonadota</taxon>
        <taxon>Gammaproteobacteria</taxon>
        <taxon>Cellvibrionales</taxon>
        <taxon>Halieaceae</taxon>
        <taxon>Seongchinamella</taxon>
    </lineage>
</organism>
<dbReference type="RefSeq" id="WP_279253066.1">
    <property type="nucleotide sequence ID" value="NZ_SHNP01000004.1"/>
</dbReference>
<keyword evidence="2" id="KW-0274">FAD</keyword>
<proteinExistence type="predicted"/>
<evidence type="ECO:0000256" key="3">
    <source>
        <dbReference type="ARBA" id="ARBA00023002"/>
    </source>
</evidence>
<accession>A0ABT3SWA1</accession>
<dbReference type="PANTHER" id="PTHR42877">
    <property type="entry name" value="L-ORNITHINE N(5)-MONOOXYGENASE-RELATED"/>
    <property type="match status" value="1"/>
</dbReference>
<evidence type="ECO:0000313" key="4">
    <source>
        <dbReference type="EMBL" id="MCX2974272.1"/>
    </source>
</evidence>
<gene>
    <name evidence="4" type="ORF">EYC87_11830</name>
</gene>
<dbReference type="InterPro" id="IPR036188">
    <property type="entry name" value="FAD/NAD-bd_sf"/>
</dbReference>
<dbReference type="Proteomes" id="UP001143307">
    <property type="component" value="Unassembled WGS sequence"/>
</dbReference>
<reference evidence="4" key="1">
    <citation type="submission" date="2019-02" db="EMBL/GenBank/DDBJ databases">
        <authorList>
            <person name="Li S.-H."/>
        </authorList>
    </citation>
    <scope>NUCLEOTIDE SEQUENCE</scope>
    <source>
        <strain evidence="4">IMCC8485</strain>
    </source>
</reference>
<dbReference type="SUPFAM" id="SSF51905">
    <property type="entry name" value="FAD/NAD(P)-binding domain"/>
    <property type="match status" value="2"/>
</dbReference>
<sequence length="489" mass="54646">MANSETRSFRVAIIGAGPAGIGAGHELLKQGFKEFTIFDALDAPGGTWHLHSYPGLACDVWAHSYSFSYAPNPEWSANFVEAAEIQSYLARCASEFGLNPHMQLNTRVTRAHYQDNNTWLLQTSTGENHEFDVVINAMGNQHTPLYPNVPGMDSFTGESWHATRWNNDVDLTGKRVLIVGSAASAVQIVPEVAKIAGHLTVLQRSANWIMPRNWKEYTPSQQRRWRRFPFLMSLIRKIQGTMMGQVEHAVTLGHNRMGQFEKVATKFIDRSVDDPKVREALAPDSRYGCKRGLVSDDFYPALNRDNVDLVHAGLREVTADGAITDNGTKLEVDVIIYCTGYRILDFDRIEVIGQNGKNLANLMADNPRAHKGIAMPGFPNYFFAIGPNGLVLNVPYFKTAEKSLSTIVRLLTEMQGSDVTAISAKPEAFDHYNDWMADRFGSFSWGASDCNSYYRNASGHAPFLFPGNFKEYCRSQDEGGLHEYELIKT</sequence>
<protein>
    <submittedName>
        <fullName evidence="4">NAD(P)/FAD-dependent oxidoreductase</fullName>
    </submittedName>
</protein>
<evidence type="ECO:0000256" key="2">
    <source>
        <dbReference type="ARBA" id="ARBA00022827"/>
    </source>
</evidence>
<name>A0ABT3SWA1_9GAMM</name>
<comment type="caution">
    <text evidence="4">The sequence shown here is derived from an EMBL/GenBank/DDBJ whole genome shotgun (WGS) entry which is preliminary data.</text>
</comment>
<evidence type="ECO:0000256" key="1">
    <source>
        <dbReference type="ARBA" id="ARBA00022630"/>
    </source>
</evidence>
<dbReference type="EMBL" id="SHNP01000004">
    <property type="protein sequence ID" value="MCX2974272.1"/>
    <property type="molecule type" value="Genomic_DNA"/>
</dbReference>
<dbReference type="PRINTS" id="PR00419">
    <property type="entry name" value="ADXRDTASE"/>
</dbReference>
<dbReference type="InterPro" id="IPR020946">
    <property type="entry name" value="Flavin_mOase-like"/>
</dbReference>
<dbReference type="Pfam" id="PF00743">
    <property type="entry name" value="FMO-like"/>
    <property type="match status" value="1"/>
</dbReference>